<keyword evidence="1" id="KW-1133">Transmembrane helix</keyword>
<feature type="transmembrane region" description="Helical" evidence="1">
    <location>
        <begin position="31"/>
        <end position="49"/>
    </location>
</feature>
<organism evidence="2">
    <name type="scientific">uncultured Sphingobacterium sp. EB080_L08E11</name>
    <dbReference type="NCBI Taxonomy" id="710992"/>
    <lineage>
        <taxon>Bacteria</taxon>
        <taxon>Pseudomonadati</taxon>
        <taxon>Bacteroidota</taxon>
        <taxon>Sphingobacteriia</taxon>
        <taxon>Sphingobacteriales</taxon>
        <taxon>Sphingobacteriaceae</taxon>
        <taxon>Sphingobacterium</taxon>
        <taxon>environmental samples</taxon>
    </lineage>
</organism>
<keyword evidence="1" id="KW-0472">Membrane</keyword>
<protein>
    <submittedName>
        <fullName evidence="2">Uncharacterized protein</fullName>
    </submittedName>
</protein>
<reference evidence="2" key="1">
    <citation type="journal article" date="2011" name="Environ. Microbiol.">
        <title>Time-series analyses of Monterey Bay coastal microbial picoplankton using a 'genome proxy' microarray.</title>
        <authorList>
            <person name="Rich V.I."/>
            <person name="Pham V.D."/>
            <person name="Eppley J."/>
            <person name="Shi Y."/>
            <person name="DeLong E.F."/>
        </authorList>
    </citation>
    <scope>NUCLEOTIDE SEQUENCE</scope>
</reference>
<evidence type="ECO:0000313" key="2">
    <source>
        <dbReference type="EMBL" id="ADI20206.1"/>
    </source>
</evidence>
<dbReference type="EMBL" id="GU474939">
    <property type="protein sequence ID" value="ADI20206.1"/>
    <property type="molecule type" value="Genomic_DNA"/>
</dbReference>
<name>E0Y0L5_9SPHI</name>
<evidence type="ECO:0000256" key="1">
    <source>
        <dbReference type="SAM" id="Phobius"/>
    </source>
</evidence>
<keyword evidence="1" id="KW-0812">Transmembrane</keyword>
<accession>E0Y0L5</accession>
<dbReference type="AlphaFoldDB" id="E0Y0L5"/>
<proteinExistence type="predicted"/>
<sequence>MVSVTSLNASRPSSTVFLTSVKALSSALSKISLLISLVAFLTCLITLAADRAIPGICFGPNKSKNTNATMINSPPLMLKSRKTYCITRIYNKKPPTRQRVGGFKNFAFRLLSSPCLKHRT</sequence>